<evidence type="ECO:0000259" key="4">
    <source>
        <dbReference type="PROSITE" id="PS51388"/>
    </source>
</evidence>
<dbReference type="SMART" id="SM00053">
    <property type="entry name" value="DYNc"/>
    <property type="match status" value="1"/>
</dbReference>
<evidence type="ECO:0000259" key="5">
    <source>
        <dbReference type="PROSITE" id="PS51718"/>
    </source>
</evidence>
<feature type="region of interest" description="Disordered" evidence="3">
    <location>
        <begin position="589"/>
        <end position="650"/>
    </location>
</feature>
<dbReference type="GO" id="GO:0005525">
    <property type="term" value="F:GTP binding"/>
    <property type="evidence" value="ECO:0007669"/>
    <property type="project" value="InterPro"/>
</dbReference>
<dbReference type="GO" id="GO:0006897">
    <property type="term" value="P:endocytosis"/>
    <property type="evidence" value="ECO:0007669"/>
    <property type="project" value="TreeGrafter"/>
</dbReference>
<dbReference type="InterPro" id="IPR020850">
    <property type="entry name" value="GED_dom"/>
</dbReference>
<dbReference type="GO" id="GO:0048312">
    <property type="term" value="P:intracellular distribution of mitochondria"/>
    <property type="evidence" value="ECO:0007669"/>
    <property type="project" value="TreeGrafter"/>
</dbReference>
<evidence type="ECO:0000256" key="2">
    <source>
        <dbReference type="ARBA" id="ARBA00023134"/>
    </source>
</evidence>
<dbReference type="AlphaFoldDB" id="A0AAX4IKP3"/>
<proteinExistence type="predicted"/>
<feature type="compositionally biased region" description="Low complexity" evidence="3">
    <location>
        <begin position="597"/>
        <end position="607"/>
    </location>
</feature>
<dbReference type="GO" id="GO:0005739">
    <property type="term" value="C:mitochondrion"/>
    <property type="evidence" value="ECO:0007669"/>
    <property type="project" value="TreeGrafter"/>
</dbReference>
<dbReference type="InterPro" id="IPR000375">
    <property type="entry name" value="Dynamin_stalk"/>
</dbReference>
<dbReference type="InterPro" id="IPR003130">
    <property type="entry name" value="GED"/>
</dbReference>
<dbReference type="Pfam" id="PF01031">
    <property type="entry name" value="Dynamin_M"/>
    <property type="match status" value="1"/>
</dbReference>
<dbReference type="KEGG" id="cdet:87945112"/>
<dbReference type="PRINTS" id="PR00195">
    <property type="entry name" value="DYNAMIN"/>
</dbReference>
<dbReference type="Pfam" id="PF02212">
    <property type="entry name" value="GED"/>
    <property type="match status" value="1"/>
</dbReference>
<dbReference type="GO" id="GO:0000266">
    <property type="term" value="P:mitochondrial fission"/>
    <property type="evidence" value="ECO:0007669"/>
    <property type="project" value="TreeGrafter"/>
</dbReference>
<gene>
    <name evidence="6" type="ORF">CDEST_08609</name>
</gene>
<dbReference type="PANTHER" id="PTHR11566:SF215">
    <property type="entry name" value="DYNAMIN GTPASE"/>
    <property type="match status" value="1"/>
</dbReference>
<accession>A0AAX4IKP3</accession>
<dbReference type="Pfam" id="PF00350">
    <property type="entry name" value="Dynamin_N"/>
    <property type="match status" value="1"/>
</dbReference>
<dbReference type="RefSeq" id="XP_062780819.1">
    <property type="nucleotide sequence ID" value="XM_062924768.1"/>
</dbReference>
<evidence type="ECO:0000256" key="1">
    <source>
        <dbReference type="ARBA" id="ARBA00022741"/>
    </source>
</evidence>
<feature type="domain" description="GED" evidence="4">
    <location>
        <begin position="672"/>
        <end position="763"/>
    </location>
</feature>
<feature type="region of interest" description="Disordered" evidence="3">
    <location>
        <begin position="413"/>
        <end position="434"/>
    </location>
</feature>
<dbReference type="GO" id="GO:0008017">
    <property type="term" value="F:microtubule binding"/>
    <property type="evidence" value="ECO:0007669"/>
    <property type="project" value="TreeGrafter"/>
</dbReference>
<dbReference type="CDD" id="cd08771">
    <property type="entry name" value="DLP_1"/>
    <property type="match status" value="1"/>
</dbReference>
<evidence type="ECO:0000256" key="3">
    <source>
        <dbReference type="SAM" id="MobiDB-lite"/>
    </source>
</evidence>
<keyword evidence="7" id="KW-1185">Reference proteome</keyword>
<dbReference type="InterPro" id="IPR045063">
    <property type="entry name" value="Dynamin_N"/>
</dbReference>
<dbReference type="PROSITE" id="PS51388">
    <property type="entry name" value="GED"/>
    <property type="match status" value="1"/>
</dbReference>
<dbReference type="GeneID" id="87945112"/>
<dbReference type="InterPro" id="IPR001401">
    <property type="entry name" value="Dynamin_GTPase"/>
</dbReference>
<dbReference type="InterPro" id="IPR030381">
    <property type="entry name" value="G_DYNAMIN_dom"/>
</dbReference>
<keyword evidence="1" id="KW-0547">Nucleotide-binding</keyword>
<dbReference type="InterPro" id="IPR022812">
    <property type="entry name" value="Dynamin"/>
</dbReference>
<dbReference type="GO" id="GO:0005874">
    <property type="term" value="C:microtubule"/>
    <property type="evidence" value="ECO:0007669"/>
    <property type="project" value="TreeGrafter"/>
</dbReference>
<dbReference type="GO" id="GO:0016559">
    <property type="term" value="P:peroxisome fission"/>
    <property type="evidence" value="ECO:0007669"/>
    <property type="project" value="TreeGrafter"/>
</dbReference>
<dbReference type="InterPro" id="IPR027417">
    <property type="entry name" value="P-loop_NTPase"/>
</dbReference>
<dbReference type="PANTHER" id="PTHR11566">
    <property type="entry name" value="DYNAMIN"/>
    <property type="match status" value="1"/>
</dbReference>
<evidence type="ECO:0000313" key="7">
    <source>
        <dbReference type="Proteomes" id="UP001322277"/>
    </source>
</evidence>
<dbReference type="EMBL" id="CP137309">
    <property type="protein sequence ID" value="WQF83595.1"/>
    <property type="molecule type" value="Genomic_DNA"/>
</dbReference>
<reference evidence="7" key="1">
    <citation type="journal article" date="2023" name="bioRxiv">
        <title>Complete genome of the Medicago anthracnose fungus, Colletotrichum destructivum, reveals a mini-chromosome-like region within a core chromosome.</title>
        <authorList>
            <person name="Lapalu N."/>
            <person name="Simon A."/>
            <person name="Lu A."/>
            <person name="Plaumann P.-L."/>
            <person name="Amselem J."/>
            <person name="Pigne S."/>
            <person name="Auger A."/>
            <person name="Koch C."/>
            <person name="Dallery J.-F."/>
            <person name="O'Connell R.J."/>
        </authorList>
    </citation>
    <scope>NUCLEOTIDE SEQUENCE [LARGE SCALE GENOMIC DNA]</scope>
    <source>
        <strain evidence="7">CBS 520.97</strain>
    </source>
</reference>
<organism evidence="6 7">
    <name type="scientific">Colletotrichum destructivum</name>
    <dbReference type="NCBI Taxonomy" id="34406"/>
    <lineage>
        <taxon>Eukaryota</taxon>
        <taxon>Fungi</taxon>
        <taxon>Dikarya</taxon>
        <taxon>Ascomycota</taxon>
        <taxon>Pezizomycotina</taxon>
        <taxon>Sordariomycetes</taxon>
        <taxon>Hypocreomycetidae</taxon>
        <taxon>Glomerellales</taxon>
        <taxon>Glomerellaceae</taxon>
        <taxon>Colletotrichum</taxon>
        <taxon>Colletotrichum destructivum species complex</taxon>
    </lineage>
</organism>
<dbReference type="Proteomes" id="UP001322277">
    <property type="component" value="Chromosome 5"/>
</dbReference>
<feature type="domain" description="Dynamin-type G" evidence="5">
    <location>
        <begin position="29"/>
        <end position="321"/>
    </location>
</feature>
<dbReference type="SUPFAM" id="SSF52540">
    <property type="entry name" value="P-loop containing nucleoside triphosphate hydrolases"/>
    <property type="match status" value="1"/>
</dbReference>
<dbReference type="GO" id="GO:0016020">
    <property type="term" value="C:membrane"/>
    <property type="evidence" value="ECO:0007669"/>
    <property type="project" value="TreeGrafter"/>
</dbReference>
<dbReference type="GO" id="GO:0003924">
    <property type="term" value="F:GTPase activity"/>
    <property type="evidence" value="ECO:0007669"/>
    <property type="project" value="InterPro"/>
</dbReference>
<dbReference type="PROSITE" id="PS51718">
    <property type="entry name" value="G_DYNAMIN_2"/>
    <property type="match status" value="1"/>
</dbReference>
<keyword evidence="2" id="KW-0342">GTP-binding</keyword>
<dbReference type="FunFam" id="3.40.50.300:FF:001425">
    <property type="entry name" value="Dynamin GTPase, putative"/>
    <property type="match status" value="1"/>
</dbReference>
<sequence length="763" mass="84844">MTGNEGDSLGDDGYSRTIDKLRELGIADLVPLPQLVVVGDQSSGKSSVLESVTGFAFPRSPELCTRYATQITCRRDDTESVHVSIIPSQESNDDRKERLRAFVYSVQKDDMALADVFAKANKTMGLRGVKDGSVSGSAFTEDILKIEIGGPKQHHLTVIDVPGIFRTATKDLTTDDDIVLVRNMVQRYIKDQRTIILAVIPCNVDIATQEVLTLAKEVDPDGIRTMGVLTKPDLATERATKQIVCELVEGKRHSLRLGYCVVKNRSADDETSTIKDRNSSEKAFFSAAPWARLKSTKRVGVGSLSRRLRDLLRDVSKKEFKNVTAEVLRMLRENDLELERMGPSRSGPDAQRRFLGQVASDFQDAARRARDGHYSGMAMFDENPNLRLVTLIVSINEEFNDTFALRGHTRHFDGPIDEEDDMEKSPGPSKPIDTDRKLAGILRELGYECPDPLSDSLLADIEIVFHQTRGAELGSFGGAVLAQVFKEQSKKWKPLVLQHVSRAIVIVHDFIGETLRLKCPDDGTFEELHDQFLLPKLRASYQRAMDHAQFLIDVELSGQPYTMNHYFNSNLQVSQATRLQEAIDKVVGPATRNASENGASNGTSNGMNNGGGSGSAAAPKTTGGVLGPDRDESPFNFSQQKNDEPSGAAGWWVPRAMIPKLTTNRSNAEQVREDIHDILRSYYKVARKRFVDVVLQQVIFHFLLDARDSPIKIFCPDLVMGMNDRQLRMIAGEDSATQEKREHLARIVENLKLAAEELRFGSK</sequence>
<name>A0AAX4IKP3_9PEZI</name>
<evidence type="ECO:0000313" key="6">
    <source>
        <dbReference type="EMBL" id="WQF83595.1"/>
    </source>
</evidence>
<protein>
    <submittedName>
        <fullName evidence="6">Dynamin stalk domain, GTPase effector domain-containing protein</fullName>
    </submittedName>
</protein>
<dbReference type="Gene3D" id="3.40.50.300">
    <property type="entry name" value="P-loop containing nucleotide triphosphate hydrolases"/>
    <property type="match status" value="1"/>
</dbReference>